<dbReference type="InterPro" id="IPR003594">
    <property type="entry name" value="HATPase_dom"/>
</dbReference>
<dbReference type="InterPro" id="IPR036890">
    <property type="entry name" value="HATPase_C_sf"/>
</dbReference>
<dbReference type="Proteomes" id="UP000199473">
    <property type="component" value="Unassembled WGS sequence"/>
</dbReference>
<dbReference type="GO" id="GO:0005524">
    <property type="term" value="F:ATP binding"/>
    <property type="evidence" value="ECO:0007669"/>
    <property type="project" value="UniProtKB-KW"/>
</dbReference>
<dbReference type="InterPro" id="IPR004358">
    <property type="entry name" value="Sig_transdc_His_kin-like_C"/>
</dbReference>
<dbReference type="InterPro" id="IPR003661">
    <property type="entry name" value="HisK_dim/P_dom"/>
</dbReference>
<dbReference type="InterPro" id="IPR036097">
    <property type="entry name" value="HisK_dim/P_sf"/>
</dbReference>
<keyword evidence="8" id="KW-0902">Two-component regulatory system</keyword>
<feature type="transmembrane region" description="Helical" evidence="9">
    <location>
        <begin position="33"/>
        <end position="53"/>
    </location>
</feature>
<keyword evidence="7" id="KW-0067">ATP-binding</keyword>
<accession>A0A1I4EYM6</accession>
<comment type="catalytic activity">
    <reaction evidence="1">
        <text>ATP + protein L-histidine = ADP + protein N-phospho-L-histidine.</text>
        <dbReference type="EC" id="2.7.13.3"/>
    </reaction>
</comment>
<proteinExistence type="predicted"/>
<keyword evidence="4" id="KW-0808">Transferase</keyword>
<dbReference type="Gene3D" id="1.10.287.130">
    <property type="match status" value="1"/>
</dbReference>
<dbReference type="EMBL" id="FOSQ01000019">
    <property type="protein sequence ID" value="SFL09646.1"/>
    <property type="molecule type" value="Genomic_DNA"/>
</dbReference>
<keyword evidence="3" id="KW-0597">Phosphoprotein</keyword>
<gene>
    <name evidence="11" type="ORF">SAMN02745775_11952</name>
</gene>
<keyword evidence="9" id="KW-1133">Transmembrane helix</keyword>
<evidence type="ECO:0000256" key="1">
    <source>
        <dbReference type="ARBA" id="ARBA00000085"/>
    </source>
</evidence>
<feature type="transmembrane region" description="Helical" evidence="9">
    <location>
        <begin position="116"/>
        <end position="138"/>
    </location>
</feature>
<evidence type="ECO:0000256" key="7">
    <source>
        <dbReference type="ARBA" id="ARBA00022840"/>
    </source>
</evidence>
<dbReference type="Gene3D" id="3.30.565.10">
    <property type="entry name" value="Histidine kinase-like ATPase, C-terminal domain"/>
    <property type="match status" value="1"/>
</dbReference>
<evidence type="ECO:0000256" key="2">
    <source>
        <dbReference type="ARBA" id="ARBA00012438"/>
    </source>
</evidence>
<dbReference type="Pfam" id="PF00512">
    <property type="entry name" value="HisKA"/>
    <property type="match status" value="1"/>
</dbReference>
<dbReference type="Gene3D" id="3.30.450.20">
    <property type="entry name" value="PAS domain"/>
    <property type="match status" value="1"/>
</dbReference>
<dbReference type="STRING" id="1123062.SAMN02745775_11952"/>
<dbReference type="SMART" id="SM00387">
    <property type="entry name" value="HATPase_c"/>
    <property type="match status" value="1"/>
</dbReference>
<feature type="transmembrane region" description="Helical" evidence="9">
    <location>
        <begin position="88"/>
        <end position="109"/>
    </location>
</feature>
<dbReference type="PROSITE" id="PS50109">
    <property type="entry name" value="HIS_KIN"/>
    <property type="match status" value="1"/>
</dbReference>
<evidence type="ECO:0000256" key="8">
    <source>
        <dbReference type="ARBA" id="ARBA00023012"/>
    </source>
</evidence>
<dbReference type="SUPFAM" id="SSF47384">
    <property type="entry name" value="Homodimeric domain of signal transducing histidine kinase"/>
    <property type="match status" value="1"/>
</dbReference>
<feature type="transmembrane region" description="Helical" evidence="9">
    <location>
        <begin position="60"/>
        <end position="82"/>
    </location>
</feature>
<protein>
    <recommendedName>
        <fullName evidence="2">histidine kinase</fullName>
        <ecNumber evidence="2">2.7.13.3</ecNumber>
    </recommendedName>
</protein>
<dbReference type="Pfam" id="PF02518">
    <property type="entry name" value="HATPase_c"/>
    <property type="match status" value="1"/>
</dbReference>
<keyword evidence="6 11" id="KW-0418">Kinase</keyword>
<dbReference type="EC" id="2.7.13.3" evidence="2"/>
<organism evidence="11 12">
    <name type="scientific">Falsiroseomonas stagni DSM 19981</name>
    <dbReference type="NCBI Taxonomy" id="1123062"/>
    <lineage>
        <taxon>Bacteria</taxon>
        <taxon>Pseudomonadati</taxon>
        <taxon>Pseudomonadota</taxon>
        <taxon>Alphaproteobacteria</taxon>
        <taxon>Acetobacterales</taxon>
        <taxon>Roseomonadaceae</taxon>
        <taxon>Falsiroseomonas</taxon>
    </lineage>
</organism>
<dbReference type="InterPro" id="IPR005467">
    <property type="entry name" value="His_kinase_dom"/>
</dbReference>
<evidence type="ECO:0000313" key="11">
    <source>
        <dbReference type="EMBL" id="SFL09646.1"/>
    </source>
</evidence>
<dbReference type="AlphaFoldDB" id="A0A1I4EYM6"/>
<evidence type="ECO:0000256" key="5">
    <source>
        <dbReference type="ARBA" id="ARBA00022741"/>
    </source>
</evidence>
<dbReference type="SUPFAM" id="SSF55785">
    <property type="entry name" value="PYP-like sensor domain (PAS domain)"/>
    <property type="match status" value="1"/>
</dbReference>
<dbReference type="CDD" id="cd00082">
    <property type="entry name" value="HisKA"/>
    <property type="match status" value="1"/>
</dbReference>
<evidence type="ECO:0000256" key="4">
    <source>
        <dbReference type="ARBA" id="ARBA00022679"/>
    </source>
</evidence>
<dbReference type="InterPro" id="IPR035965">
    <property type="entry name" value="PAS-like_dom_sf"/>
</dbReference>
<evidence type="ECO:0000256" key="9">
    <source>
        <dbReference type="SAM" id="Phobius"/>
    </source>
</evidence>
<keyword evidence="9" id="KW-0472">Membrane</keyword>
<name>A0A1I4EYM6_9PROT</name>
<dbReference type="GO" id="GO:0000155">
    <property type="term" value="F:phosphorelay sensor kinase activity"/>
    <property type="evidence" value="ECO:0007669"/>
    <property type="project" value="InterPro"/>
</dbReference>
<feature type="transmembrane region" description="Helical" evidence="9">
    <location>
        <begin position="180"/>
        <end position="204"/>
    </location>
</feature>
<keyword evidence="9" id="KW-0812">Transmembrane</keyword>
<evidence type="ECO:0000256" key="3">
    <source>
        <dbReference type="ARBA" id="ARBA00022553"/>
    </source>
</evidence>
<dbReference type="PANTHER" id="PTHR43065:SF10">
    <property type="entry name" value="PEROXIDE STRESS-ACTIVATED HISTIDINE KINASE MAK3"/>
    <property type="match status" value="1"/>
</dbReference>
<dbReference type="PANTHER" id="PTHR43065">
    <property type="entry name" value="SENSOR HISTIDINE KINASE"/>
    <property type="match status" value="1"/>
</dbReference>
<feature type="domain" description="Histidine kinase" evidence="10">
    <location>
        <begin position="367"/>
        <end position="585"/>
    </location>
</feature>
<dbReference type="SUPFAM" id="SSF55874">
    <property type="entry name" value="ATPase domain of HSP90 chaperone/DNA topoisomerase II/histidine kinase"/>
    <property type="match status" value="1"/>
</dbReference>
<evidence type="ECO:0000313" key="12">
    <source>
        <dbReference type="Proteomes" id="UP000199473"/>
    </source>
</evidence>
<sequence length="599" mass="63975">MLLAAGLAGLIGSLLLLRNSAHALQGQSRAVPGAWLAAAFLQAMVMSGALLWGKVSPGVVFGYINLAQVLAVSLVWLGAGLLKGDRRPVWAAFVPSAIWLAACLWPQVLAVQPLRLAILAPLIFGPLLWSVADLFSIWRRRRVRAALDMAILVGVVAACLLATVLYAIAVPRMPDRPGAVLAGVAGLPLALYVTMLPFLMLSVVREFDTIEERGRREAALQAGRREVERLHAGLPAIVFLSRITIDRDVLHIERIYRGGDTLVVFGWAVEDLAGVTDLQGISDYGSESLVAHYRKTIEAGEHSWEWRIRRKDGGWSWIRTRARLLSVLPCGGAEVVGYNLNIDRVREAEARAMSTARLASLGEMAGGLAHELRQPLQSISLAAEVAQFKLQEGDVPAASTRLDWIVDQTQRTSDLIESLRRFARGAEGDAGGQPVCVMTVIEAALELMRGSLRNAGIDVSVAIPDPQLQVHGQSVLIEQVVSNLLLNARDALVGRPAEAARRIRIEAASGPGHTVRLALSDTGGGIAEEVLPRLFEPFVTTKGPDKGTGIGLSICHGLVKGMGGSIEAWNDADGAVFTITLPAAGVDAAARIAQQAAAP</sequence>
<keyword evidence="12" id="KW-1185">Reference proteome</keyword>
<dbReference type="RefSeq" id="WP_092963131.1">
    <property type="nucleotide sequence ID" value="NZ_FOSQ01000019.1"/>
</dbReference>
<reference evidence="11 12" key="1">
    <citation type="submission" date="2016-10" db="EMBL/GenBank/DDBJ databases">
        <authorList>
            <person name="de Groot N.N."/>
        </authorList>
    </citation>
    <scope>NUCLEOTIDE SEQUENCE [LARGE SCALE GENOMIC DNA]</scope>
    <source>
        <strain evidence="11 12">DSM 19981</strain>
    </source>
</reference>
<evidence type="ECO:0000256" key="6">
    <source>
        <dbReference type="ARBA" id="ARBA00022777"/>
    </source>
</evidence>
<evidence type="ECO:0000259" key="10">
    <source>
        <dbReference type="PROSITE" id="PS50109"/>
    </source>
</evidence>
<dbReference type="SMART" id="SM00388">
    <property type="entry name" value="HisKA"/>
    <property type="match status" value="1"/>
</dbReference>
<dbReference type="PRINTS" id="PR00344">
    <property type="entry name" value="BCTRLSENSOR"/>
</dbReference>
<feature type="transmembrane region" description="Helical" evidence="9">
    <location>
        <begin position="150"/>
        <end position="168"/>
    </location>
</feature>
<keyword evidence="5" id="KW-0547">Nucleotide-binding</keyword>